<sequence>MQYSVYRFIEDDLKTTPNKFAKAIGSKQSTFSTWKSREKSVNELPIQLLVDLVAESGLPYEEVINKLMKYEIDYETEKAGIDLNG</sequence>
<dbReference type="AlphaFoldDB" id="A0AAW8T0F6"/>
<accession>A0AAW8T0F6</accession>
<dbReference type="Proteomes" id="UP001249240">
    <property type="component" value="Unassembled WGS sequence"/>
</dbReference>
<comment type="caution">
    <text evidence="1">The sequence shown here is derived from an EMBL/GenBank/DDBJ whole genome shotgun (WGS) entry which is preliminary data.</text>
</comment>
<protein>
    <submittedName>
        <fullName evidence="1">Transcriptional regulator</fullName>
    </submittedName>
</protein>
<dbReference type="RefSeq" id="WP_010746225.1">
    <property type="nucleotide sequence ID" value="NZ_BTSP01000049.1"/>
</dbReference>
<name>A0AAW8T0F6_9ENTE</name>
<gene>
    <name evidence="1" type="ORF">P7D78_20560</name>
</gene>
<evidence type="ECO:0000313" key="2">
    <source>
        <dbReference type="Proteomes" id="UP001249240"/>
    </source>
</evidence>
<evidence type="ECO:0000313" key="1">
    <source>
        <dbReference type="EMBL" id="MDT2540502.1"/>
    </source>
</evidence>
<proteinExistence type="predicted"/>
<organism evidence="1 2">
    <name type="scientific">Enterococcus raffinosus</name>
    <dbReference type="NCBI Taxonomy" id="71452"/>
    <lineage>
        <taxon>Bacteria</taxon>
        <taxon>Bacillati</taxon>
        <taxon>Bacillota</taxon>
        <taxon>Bacilli</taxon>
        <taxon>Lactobacillales</taxon>
        <taxon>Enterococcaceae</taxon>
        <taxon>Enterococcus</taxon>
    </lineage>
</organism>
<dbReference type="EMBL" id="JARPXM010000048">
    <property type="protein sequence ID" value="MDT2540502.1"/>
    <property type="molecule type" value="Genomic_DNA"/>
</dbReference>
<reference evidence="1" key="1">
    <citation type="submission" date="2023-03" db="EMBL/GenBank/DDBJ databases">
        <authorList>
            <person name="Shen W."/>
            <person name="Cai J."/>
        </authorList>
    </citation>
    <scope>NUCLEOTIDE SEQUENCE</scope>
    <source>
        <strain evidence="1">B646-2</strain>
    </source>
</reference>